<keyword evidence="6" id="KW-1185">Reference proteome</keyword>
<dbReference type="GO" id="GO:0005544">
    <property type="term" value="F:calcium-dependent phospholipid binding"/>
    <property type="evidence" value="ECO:0007669"/>
    <property type="project" value="InterPro"/>
</dbReference>
<dbReference type="Pfam" id="PF00191">
    <property type="entry name" value="Annexin"/>
    <property type="match status" value="4"/>
</dbReference>
<dbReference type="GO" id="GO:0005737">
    <property type="term" value="C:cytoplasm"/>
    <property type="evidence" value="ECO:0007669"/>
    <property type="project" value="TreeGrafter"/>
</dbReference>
<dbReference type="InParanoid" id="C1E164"/>
<dbReference type="STRING" id="296587.C1E164"/>
<dbReference type="OrthoDB" id="37886at2759"/>
<dbReference type="PANTHER" id="PTHR10502">
    <property type="entry name" value="ANNEXIN"/>
    <property type="match status" value="1"/>
</dbReference>
<evidence type="ECO:0000256" key="2">
    <source>
        <dbReference type="ARBA" id="ARBA00022737"/>
    </source>
</evidence>
<organism evidence="5 6">
    <name type="scientific">Micromonas commoda (strain RCC299 / NOUM17 / CCMP2709)</name>
    <name type="common">Picoplanktonic green alga</name>
    <dbReference type="NCBI Taxonomy" id="296587"/>
    <lineage>
        <taxon>Eukaryota</taxon>
        <taxon>Viridiplantae</taxon>
        <taxon>Chlorophyta</taxon>
        <taxon>Mamiellophyceae</taxon>
        <taxon>Mamiellales</taxon>
        <taxon>Mamiellaceae</taxon>
        <taxon>Micromonas</taxon>
    </lineage>
</organism>
<feature type="transmembrane region" description="Helical" evidence="4">
    <location>
        <begin position="12"/>
        <end position="30"/>
    </location>
</feature>
<dbReference type="Proteomes" id="UP000002009">
    <property type="component" value="Chromosome 3"/>
</dbReference>
<protein>
    <submittedName>
        <fullName evidence="5">Annexin family</fullName>
    </submittedName>
</protein>
<dbReference type="PROSITE" id="PS51897">
    <property type="entry name" value="ANNEXIN_2"/>
    <property type="match status" value="4"/>
</dbReference>
<feature type="transmembrane region" description="Helical" evidence="4">
    <location>
        <begin position="284"/>
        <end position="301"/>
    </location>
</feature>
<name>C1E164_MICCC</name>
<evidence type="ECO:0000256" key="3">
    <source>
        <dbReference type="ARBA" id="ARBA00023216"/>
    </source>
</evidence>
<dbReference type="GeneID" id="8242047"/>
<dbReference type="InterPro" id="IPR018502">
    <property type="entry name" value="Annexin_repeat"/>
</dbReference>
<gene>
    <name evidence="5" type="ORF">MICPUN_56760</name>
</gene>
<reference evidence="5 6" key="1">
    <citation type="journal article" date="2009" name="Science">
        <title>Green evolution and dynamic adaptations revealed by genomes of the marine picoeukaryotes Micromonas.</title>
        <authorList>
            <person name="Worden A.Z."/>
            <person name="Lee J.H."/>
            <person name="Mock T."/>
            <person name="Rouze P."/>
            <person name="Simmons M.P."/>
            <person name="Aerts A.L."/>
            <person name="Allen A.E."/>
            <person name="Cuvelier M.L."/>
            <person name="Derelle E."/>
            <person name="Everett M.V."/>
            <person name="Foulon E."/>
            <person name="Grimwood J."/>
            <person name="Gundlach H."/>
            <person name="Henrissat B."/>
            <person name="Napoli C."/>
            <person name="McDonald S.M."/>
            <person name="Parker M.S."/>
            <person name="Rombauts S."/>
            <person name="Salamov A."/>
            <person name="Von Dassow P."/>
            <person name="Badger J.H."/>
            <person name="Coutinho P.M."/>
            <person name="Demir E."/>
            <person name="Dubchak I."/>
            <person name="Gentemann C."/>
            <person name="Eikrem W."/>
            <person name="Gready J.E."/>
            <person name="John U."/>
            <person name="Lanier W."/>
            <person name="Lindquist E.A."/>
            <person name="Lucas S."/>
            <person name="Mayer K.F."/>
            <person name="Moreau H."/>
            <person name="Not F."/>
            <person name="Otillar R."/>
            <person name="Panaud O."/>
            <person name="Pangilinan J."/>
            <person name="Paulsen I."/>
            <person name="Piegu B."/>
            <person name="Poliakov A."/>
            <person name="Robbens S."/>
            <person name="Schmutz J."/>
            <person name="Toulza E."/>
            <person name="Wyss T."/>
            <person name="Zelensky A."/>
            <person name="Zhou K."/>
            <person name="Armbrust E.V."/>
            <person name="Bhattacharya D."/>
            <person name="Goodenough U.W."/>
            <person name="Van de Peer Y."/>
            <person name="Grigoriev I.V."/>
        </authorList>
    </citation>
    <scope>NUCLEOTIDE SEQUENCE [LARGE SCALE GENOMIC DNA]</scope>
    <source>
        <strain evidence="6">RCC299 / NOUM17</strain>
    </source>
</reference>
<dbReference type="InterPro" id="IPR037104">
    <property type="entry name" value="Annexin_sf"/>
</dbReference>
<dbReference type="Gene3D" id="1.10.220.10">
    <property type="entry name" value="Annexin"/>
    <property type="match status" value="5"/>
</dbReference>
<dbReference type="PANTHER" id="PTHR10502:SF102">
    <property type="entry name" value="ANNEXIN B11"/>
    <property type="match status" value="1"/>
</dbReference>
<dbReference type="EMBL" id="CP001324">
    <property type="protein sequence ID" value="ACO61684.1"/>
    <property type="molecule type" value="Genomic_DNA"/>
</dbReference>
<evidence type="ECO:0000313" key="6">
    <source>
        <dbReference type="Proteomes" id="UP000002009"/>
    </source>
</evidence>
<evidence type="ECO:0000256" key="1">
    <source>
        <dbReference type="ARBA" id="ARBA00007831"/>
    </source>
</evidence>
<dbReference type="GO" id="GO:0005886">
    <property type="term" value="C:plasma membrane"/>
    <property type="evidence" value="ECO:0007669"/>
    <property type="project" value="TreeGrafter"/>
</dbReference>
<sequence>MSGHCPSDKWFFGSVFVFLIAVGLLVGGAVNMQSAADDPRTPRVKTYDGYVDAWQSTHFDEYSGKYASTTPTISVARGASAGNGSTTTVSVWTKLETATIVLKDSRSDYKRHNKHFALFTDIPNFHATGKKSEKQSEDVTLTIGSNTMKFHVTECKVTKHNRKKKVKNANGEEVEVDDPYWTIAPTFLNRINFVESINGGSGVSTLSREKCDDVWWPVDVNNKYTSSVAAANGCTTNLAPPSNKALEIVIRSPMDPVIKAMSIDDTGCERDFGPTADEFRFRGIMFYSFMGVALLGAFYLLERSRRSHGWKYPMQDAIYWQIFGDPNDFRERQTFPFCCYRIDPPKVFDTPIEKICYDISEALKNGKTKEIMGALLYDITAEANNEGMLRDEYIRERVVEEFNRLGYGDLRAEIADKIPKANPLRDVLDALLTEQFDFEAQVLHRAMKGWGCDEDTLTTILCTLDEADIFKLQNAYSSRFEKSLEQAMLSETEGKYKRVLLLAGCDGIAEAYAKVCRSAIEGAGTDCKALIRLMVTCTHQVMYDTRKAYGRLYNLDLARDMSGEWAISGDFKNILCALVKKHPDNIETDPDYDADIQILHDAVEGLGTDEDAIIGVLRNKTEEQLQMLQRKYDATHCEDLKLRLKSETTGLFESEGFRNTLMGLLTNREEQIAIYLKEAFEGWFSNDDWGLISMLVHRTPQEMELIRNAYTRVHGRDLIADIRKNCKGDYEKALVALVAPRARTYARGIKATAKGWISSTNKSGLIALLTHKDMLMNEIRVEFQKESKGGTHLIQFLRRECSGEFERALVNIAEYTPPASYTASNAV</sequence>
<dbReference type="InterPro" id="IPR001464">
    <property type="entry name" value="Annexin"/>
</dbReference>
<dbReference type="SMART" id="SM00335">
    <property type="entry name" value="ANX"/>
    <property type="match status" value="5"/>
</dbReference>
<dbReference type="eggNOG" id="KOG0819">
    <property type="taxonomic scope" value="Eukaryota"/>
</dbReference>
<comment type="similarity">
    <text evidence="1">Belongs to the annexin family.</text>
</comment>
<proteinExistence type="inferred from homology"/>
<accession>C1E164</accession>
<dbReference type="PRINTS" id="PR00196">
    <property type="entry name" value="ANNEXIN"/>
</dbReference>
<dbReference type="AlphaFoldDB" id="C1E164"/>
<dbReference type="KEGG" id="mis:MICPUN_56760"/>
<keyword evidence="2" id="KW-0677">Repeat</keyword>
<dbReference type="RefSeq" id="XP_002500426.1">
    <property type="nucleotide sequence ID" value="XM_002500380.1"/>
</dbReference>
<keyword evidence="4" id="KW-0472">Membrane</keyword>
<keyword evidence="3" id="KW-0041">Annexin</keyword>
<keyword evidence="4" id="KW-0812">Transmembrane</keyword>
<dbReference type="GO" id="GO:0001786">
    <property type="term" value="F:phosphatidylserine binding"/>
    <property type="evidence" value="ECO:0007669"/>
    <property type="project" value="TreeGrafter"/>
</dbReference>
<dbReference type="GO" id="GO:0005509">
    <property type="term" value="F:calcium ion binding"/>
    <property type="evidence" value="ECO:0007669"/>
    <property type="project" value="InterPro"/>
</dbReference>
<dbReference type="SUPFAM" id="SSF47874">
    <property type="entry name" value="Annexin"/>
    <property type="match status" value="2"/>
</dbReference>
<keyword evidence="4" id="KW-1133">Transmembrane helix</keyword>
<evidence type="ECO:0000313" key="5">
    <source>
        <dbReference type="EMBL" id="ACO61684.1"/>
    </source>
</evidence>
<evidence type="ECO:0000256" key="4">
    <source>
        <dbReference type="SAM" id="Phobius"/>
    </source>
</evidence>